<dbReference type="GO" id="GO:0008137">
    <property type="term" value="F:NADH dehydrogenase (ubiquinone) activity"/>
    <property type="evidence" value="ECO:0007669"/>
    <property type="project" value="InterPro"/>
</dbReference>
<dbReference type="RefSeq" id="WP_183188540.1">
    <property type="nucleotide sequence ID" value="NZ_JACICD010000001.1"/>
</dbReference>
<dbReference type="Proteomes" id="UP000533469">
    <property type="component" value="Unassembled WGS sequence"/>
</dbReference>
<evidence type="ECO:0000256" key="9">
    <source>
        <dbReference type="SAM" id="Phobius"/>
    </source>
</evidence>
<keyword evidence="5 9" id="KW-1133">Transmembrane helix</keyword>
<evidence type="ECO:0000256" key="1">
    <source>
        <dbReference type="ARBA" id="ARBA00004127"/>
    </source>
</evidence>
<evidence type="ECO:0000256" key="4">
    <source>
        <dbReference type="ARBA" id="ARBA00022967"/>
    </source>
</evidence>
<proteinExistence type="inferred from homology"/>
<evidence type="ECO:0000256" key="2">
    <source>
        <dbReference type="ARBA" id="ARBA00009025"/>
    </source>
</evidence>
<dbReference type="GO" id="GO:0012505">
    <property type="term" value="C:endomembrane system"/>
    <property type="evidence" value="ECO:0007669"/>
    <property type="project" value="UniProtKB-SubCell"/>
</dbReference>
<organism evidence="12 13">
    <name type="scientific">Ancylobacter tetraedralis</name>
    <dbReference type="NCBI Taxonomy" id="217068"/>
    <lineage>
        <taxon>Bacteria</taxon>
        <taxon>Pseudomonadati</taxon>
        <taxon>Pseudomonadota</taxon>
        <taxon>Alphaproteobacteria</taxon>
        <taxon>Hyphomicrobiales</taxon>
        <taxon>Xanthobacteraceae</taxon>
        <taxon>Ancylobacter</taxon>
    </lineage>
</organism>
<feature type="domain" description="NADH:ubiquinone oxidoreductase chain 4 N-terminal" evidence="11">
    <location>
        <begin position="37"/>
        <end position="129"/>
    </location>
</feature>
<evidence type="ECO:0000256" key="3">
    <source>
        <dbReference type="ARBA" id="ARBA00022692"/>
    </source>
</evidence>
<evidence type="ECO:0000313" key="13">
    <source>
        <dbReference type="Proteomes" id="UP000533469"/>
    </source>
</evidence>
<feature type="domain" description="NADH:quinone oxidoreductase/Mrp antiporter transmembrane" evidence="10">
    <location>
        <begin position="134"/>
        <end position="420"/>
    </location>
</feature>
<name>A0A839Z751_9HYPH</name>
<evidence type="ECO:0000259" key="11">
    <source>
        <dbReference type="Pfam" id="PF01059"/>
    </source>
</evidence>
<dbReference type="InterPro" id="IPR010227">
    <property type="entry name" value="NADH_Q_OxRdtase_chainM/4"/>
</dbReference>
<dbReference type="InterPro" id="IPR001750">
    <property type="entry name" value="ND/Mrp_TM"/>
</dbReference>
<dbReference type="GO" id="GO:0042773">
    <property type="term" value="P:ATP synthesis coupled electron transport"/>
    <property type="evidence" value="ECO:0007669"/>
    <property type="project" value="InterPro"/>
</dbReference>
<feature type="transmembrane region" description="Helical" evidence="9">
    <location>
        <begin position="335"/>
        <end position="353"/>
    </location>
</feature>
<feature type="transmembrane region" description="Helical" evidence="9">
    <location>
        <begin position="78"/>
        <end position="105"/>
    </location>
</feature>
<comment type="subcellular location">
    <subcellularLocation>
        <location evidence="1">Endomembrane system</location>
        <topology evidence="1">Multi-pass membrane protein</topology>
    </subcellularLocation>
    <subcellularLocation>
        <location evidence="8">Membrane</location>
        <topology evidence="8">Multi-pass membrane protein</topology>
    </subcellularLocation>
</comment>
<accession>A0A839Z751</accession>
<feature type="transmembrane region" description="Helical" evidence="9">
    <location>
        <begin position="141"/>
        <end position="158"/>
    </location>
</feature>
<keyword evidence="4" id="KW-1278">Translocase</keyword>
<dbReference type="NCBIfam" id="NF004499">
    <property type="entry name" value="PRK05846.1-3"/>
    <property type="match status" value="1"/>
</dbReference>
<evidence type="ECO:0000256" key="7">
    <source>
        <dbReference type="ARBA" id="ARBA00023136"/>
    </source>
</evidence>
<feature type="transmembrane region" description="Helical" evidence="9">
    <location>
        <begin position="212"/>
        <end position="230"/>
    </location>
</feature>
<feature type="transmembrane region" description="Helical" evidence="9">
    <location>
        <begin position="410"/>
        <end position="430"/>
    </location>
</feature>
<dbReference type="PANTHER" id="PTHR43507">
    <property type="entry name" value="NADH-UBIQUINONE OXIDOREDUCTASE CHAIN 4"/>
    <property type="match status" value="1"/>
</dbReference>
<sequence length="504" mass="55579">MYDWPILSVVTFLPLVGALLIVLMIRGDDEVAKRNARWVALWATLVTFVISLLLLAGFESTSHEFQFVEHKAWLGEVAAYRMGVDGISLPFLLLTTLLMPMCILASWESIQVRVKEYMICFLVLETLMIGTFASLDLLQFYIFFEGGLIPMFIIIGVWGGKRRIYATFKFFLYTLAGSVLMMLAIMAMYWQAGSTDIAALLKFNFPPGMQTWLWLAFFASFAVKMPMWPVHTWLPDAHVEAPTAGSVILAGIMLKMGGYGLLRFSVPMFPDASAYFAPFVFTLSVIAIVYTSLVALVQEDIKKLIAYSSIAHMGYVTMGIFTLTQEGIQGAVFQMVSHGFVSGALFLCVGVIYDRMHTRDIAAYGGLVHRMPVYATLLMAFTMANVGLPGTSGFIGEFLTLLAAFGRNTWVAFFATTGVILSAAYALWLYRRVVFGPLEKESLKSILDVSPREMASLVPLLFFTILFGVWPQPILDACNAAVNAIVARADVAAGAIKAASLVLP</sequence>
<feature type="transmembrane region" description="Helical" evidence="9">
    <location>
        <begin position="242"/>
        <end position="262"/>
    </location>
</feature>
<dbReference type="InterPro" id="IPR003918">
    <property type="entry name" value="NADH_UbQ_OxRdtase"/>
</dbReference>
<evidence type="ECO:0000256" key="8">
    <source>
        <dbReference type="RuleBase" id="RU000320"/>
    </source>
</evidence>
<dbReference type="PRINTS" id="PR01437">
    <property type="entry name" value="NUOXDRDTASE4"/>
</dbReference>
<keyword evidence="3 8" id="KW-0812">Transmembrane</keyword>
<dbReference type="Pfam" id="PF00361">
    <property type="entry name" value="Proton_antipo_M"/>
    <property type="match status" value="1"/>
</dbReference>
<gene>
    <name evidence="12" type="ORF">FHS55_001036</name>
</gene>
<feature type="transmembrane region" description="Helical" evidence="9">
    <location>
        <begin position="304"/>
        <end position="323"/>
    </location>
</feature>
<feature type="transmembrane region" description="Helical" evidence="9">
    <location>
        <begin position="274"/>
        <end position="297"/>
    </location>
</feature>
<reference evidence="12 13" key="1">
    <citation type="submission" date="2020-08" db="EMBL/GenBank/DDBJ databases">
        <title>Genomic Encyclopedia of Type Strains, Phase IV (KMG-IV): sequencing the most valuable type-strain genomes for metagenomic binning, comparative biology and taxonomic classification.</title>
        <authorList>
            <person name="Goeker M."/>
        </authorList>
    </citation>
    <scope>NUCLEOTIDE SEQUENCE [LARGE SCALE GENOMIC DNA]</scope>
    <source>
        <strain evidence="12 13">DSM 5895</strain>
    </source>
</reference>
<dbReference type="Pfam" id="PF01059">
    <property type="entry name" value="Oxidored_q5_N"/>
    <property type="match status" value="1"/>
</dbReference>
<feature type="transmembrane region" description="Helical" evidence="9">
    <location>
        <begin position="170"/>
        <end position="192"/>
    </location>
</feature>
<dbReference type="NCBIfam" id="NF004501">
    <property type="entry name" value="PRK05846.1-5"/>
    <property type="match status" value="1"/>
</dbReference>
<keyword evidence="6" id="KW-0520">NAD</keyword>
<dbReference type="GO" id="GO:0015990">
    <property type="term" value="P:electron transport coupled proton transport"/>
    <property type="evidence" value="ECO:0007669"/>
    <property type="project" value="TreeGrafter"/>
</dbReference>
<comment type="similarity">
    <text evidence="2">Belongs to the complex I subunit 4 family.</text>
</comment>
<dbReference type="GO" id="GO:0016020">
    <property type="term" value="C:membrane"/>
    <property type="evidence" value="ECO:0007669"/>
    <property type="project" value="UniProtKB-SubCell"/>
</dbReference>
<evidence type="ECO:0000259" key="10">
    <source>
        <dbReference type="Pfam" id="PF00361"/>
    </source>
</evidence>
<feature type="transmembrane region" description="Helical" evidence="9">
    <location>
        <begin position="38"/>
        <end position="58"/>
    </location>
</feature>
<dbReference type="AlphaFoldDB" id="A0A839Z751"/>
<keyword evidence="7 9" id="KW-0472">Membrane</keyword>
<dbReference type="GO" id="GO:0003954">
    <property type="term" value="F:NADH dehydrogenase activity"/>
    <property type="evidence" value="ECO:0007669"/>
    <property type="project" value="TreeGrafter"/>
</dbReference>
<feature type="transmembrane region" description="Helical" evidence="9">
    <location>
        <begin position="6"/>
        <end position="26"/>
    </location>
</feature>
<dbReference type="EMBL" id="JACICD010000001">
    <property type="protein sequence ID" value="MBB3770450.1"/>
    <property type="molecule type" value="Genomic_DNA"/>
</dbReference>
<evidence type="ECO:0000256" key="5">
    <source>
        <dbReference type="ARBA" id="ARBA00022989"/>
    </source>
</evidence>
<comment type="caution">
    <text evidence="12">The sequence shown here is derived from an EMBL/GenBank/DDBJ whole genome shotgun (WGS) entry which is preliminary data.</text>
</comment>
<feature type="transmembrane region" description="Helical" evidence="9">
    <location>
        <begin position="117"/>
        <end position="135"/>
    </location>
</feature>
<evidence type="ECO:0000313" key="12">
    <source>
        <dbReference type="EMBL" id="MBB3770450.1"/>
    </source>
</evidence>
<keyword evidence="13" id="KW-1185">Reference proteome</keyword>
<feature type="transmembrane region" description="Helical" evidence="9">
    <location>
        <begin position="373"/>
        <end position="390"/>
    </location>
</feature>
<dbReference type="GO" id="GO:0048039">
    <property type="term" value="F:ubiquinone binding"/>
    <property type="evidence" value="ECO:0007669"/>
    <property type="project" value="TreeGrafter"/>
</dbReference>
<dbReference type="NCBIfam" id="TIGR01972">
    <property type="entry name" value="NDH_I_M"/>
    <property type="match status" value="1"/>
</dbReference>
<dbReference type="PANTHER" id="PTHR43507:SF1">
    <property type="entry name" value="NADH-UBIQUINONE OXIDOREDUCTASE CHAIN 4"/>
    <property type="match status" value="1"/>
</dbReference>
<protein>
    <submittedName>
        <fullName evidence="12">NADH-quinone oxidoreductase subunit M</fullName>
    </submittedName>
</protein>
<evidence type="ECO:0000256" key="6">
    <source>
        <dbReference type="ARBA" id="ARBA00023027"/>
    </source>
</evidence>
<dbReference type="InterPro" id="IPR000260">
    <property type="entry name" value="NADH4_N"/>
</dbReference>